<accession>A0ABU2JAV0</accession>
<reference evidence="2" key="1">
    <citation type="submission" date="2023-07" db="EMBL/GenBank/DDBJ databases">
        <title>30 novel species of actinomycetes from the DSMZ collection.</title>
        <authorList>
            <person name="Nouioui I."/>
        </authorList>
    </citation>
    <scope>NUCLEOTIDE SEQUENCE [LARGE SCALE GENOMIC DNA]</scope>
    <source>
        <strain evidence="2">DSM 44399</strain>
    </source>
</reference>
<gene>
    <name evidence="1" type="ORF">RM423_11965</name>
</gene>
<evidence type="ECO:0000313" key="2">
    <source>
        <dbReference type="Proteomes" id="UP001183176"/>
    </source>
</evidence>
<keyword evidence="2" id="KW-1185">Reference proteome</keyword>
<name>A0ABU2JAV0_9ACTN</name>
<proteinExistence type="predicted"/>
<sequence>MRHQSQRPGPLYTGAAQHADTAHILQMMQYYTSNGAKPYCDGASPTTIDQAWARLYVSLGGQAVKVHTASGGS</sequence>
<dbReference type="RefSeq" id="WP_311423260.1">
    <property type="nucleotide sequence ID" value="NZ_JAVREH010000014.1"/>
</dbReference>
<organism evidence="1 2">
    <name type="scientific">Jatrophihabitans lederbergiae</name>
    <dbReference type="NCBI Taxonomy" id="3075547"/>
    <lineage>
        <taxon>Bacteria</taxon>
        <taxon>Bacillati</taxon>
        <taxon>Actinomycetota</taxon>
        <taxon>Actinomycetes</taxon>
        <taxon>Jatrophihabitantales</taxon>
        <taxon>Jatrophihabitantaceae</taxon>
        <taxon>Jatrophihabitans</taxon>
    </lineage>
</organism>
<comment type="caution">
    <text evidence="1">The sequence shown here is derived from an EMBL/GenBank/DDBJ whole genome shotgun (WGS) entry which is preliminary data.</text>
</comment>
<dbReference type="Proteomes" id="UP001183176">
    <property type="component" value="Unassembled WGS sequence"/>
</dbReference>
<protein>
    <submittedName>
        <fullName evidence="1">Uncharacterized protein</fullName>
    </submittedName>
</protein>
<dbReference type="EMBL" id="JAVREH010000014">
    <property type="protein sequence ID" value="MDT0262109.1"/>
    <property type="molecule type" value="Genomic_DNA"/>
</dbReference>
<evidence type="ECO:0000313" key="1">
    <source>
        <dbReference type="EMBL" id="MDT0262109.1"/>
    </source>
</evidence>